<dbReference type="Pfam" id="PF01694">
    <property type="entry name" value="Rhomboid"/>
    <property type="match status" value="1"/>
</dbReference>
<dbReference type="GeneID" id="109706940"/>
<comment type="similarity">
    <text evidence="2">Belongs to the peptidase S54 family.</text>
</comment>
<evidence type="ECO:0000256" key="6">
    <source>
        <dbReference type="SAM" id="Phobius"/>
    </source>
</evidence>
<keyword evidence="8" id="KW-1185">Reference proteome</keyword>
<organism evidence="8 9">
    <name type="scientific">Ananas comosus</name>
    <name type="common">Pineapple</name>
    <name type="synonym">Ananas ananas</name>
    <dbReference type="NCBI Taxonomy" id="4615"/>
    <lineage>
        <taxon>Eukaryota</taxon>
        <taxon>Viridiplantae</taxon>
        <taxon>Streptophyta</taxon>
        <taxon>Embryophyta</taxon>
        <taxon>Tracheophyta</taxon>
        <taxon>Spermatophyta</taxon>
        <taxon>Magnoliopsida</taxon>
        <taxon>Liliopsida</taxon>
        <taxon>Poales</taxon>
        <taxon>Bromeliaceae</taxon>
        <taxon>Bromelioideae</taxon>
        <taxon>Ananas</taxon>
    </lineage>
</organism>
<evidence type="ECO:0000256" key="1">
    <source>
        <dbReference type="ARBA" id="ARBA00004141"/>
    </source>
</evidence>
<dbReference type="GO" id="GO:0004252">
    <property type="term" value="F:serine-type endopeptidase activity"/>
    <property type="evidence" value="ECO:0007669"/>
    <property type="project" value="InterPro"/>
</dbReference>
<dbReference type="PANTHER" id="PTHR43731:SF26">
    <property type="entry name" value="RHOMBOID-LIKE PROTEIN 10, CHLOROPLASTIC"/>
    <property type="match status" value="1"/>
</dbReference>
<proteinExistence type="inferred from homology"/>
<sequence length="362" mass="39855">MRGRIRFDLAPTHGSAPLRHRGGRGEAPAMASTPPLPWFAAPDPHGEASPEGLVAAAVAPRLGRLLRRRCGDHLRLLLVCSASPDAYHLGALHRIRDIWFRRPKLLKRYSLLETLEHAFSAPHPYCFSFFGGNESEFLDKGKLQSNTSRGNRLKGRLWTNALLVVNILAYVAQVATHGRLLLWGAKVNSLIDKGQIWRLITSSVLHANVAHLMINCYSLNSIGPVVEQLSGPRRFLAVYFTSALASSVMSYQLSKLPAVGASGAIFGLVGSYAVFLLRHRKLLGDGKQELQHIAHVITLNMVLGLLSRGIDNWGHMGGLLGGAALSWLIGPAWHFQYRSDDGRLVFADAAPIFKFFGRKKLR</sequence>
<evidence type="ECO:0000256" key="4">
    <source>
        <dbReference type="ARBA" id="ARBA00022989"/>
    </source>
</evidence>
<protein>
    <submittedName>
        <fullName evidence="9">RHOMBOID-like protein 10, chloroplastic</fullName>
    </submittedName>
</protein>
<evidence type="ECO:0000256" key="3">
    <source>
        <dbReference type="ARBA" id="ARBA00022692"/>
    </source>
</evidence>
<dbReference type="InterPro" id="IPR035952">
    <property type="entry name" value="Rhomboid-like_sf"/>
</dbReference>
<evidence type="ECO:0000313" key="9">
    <source>
        <dbReference type="RefSeq" id="XP_020083551.1"/>
    </source>
</evidence>
<dbReference type="PANTHER" id="PTHR43731">
    <property type="entry name" value="RHOMBOID PROTEASE"/>
    <property type="match status" value="1"/>
</dbReference>
<feature type="transmembrane region" description="Helical" evidence="6">
    <location>
        <begin position="157"/>
        <end position="176"/>
    </location>
</feature>
<dbReference type="AlphaFoldDB" id="A0A6P5EJ67"/>
<dbReference type="OrthoDB" id="418595at2759"/>
<dbReference type="Gene3D" id="1.20.1540.10">
    <property type="entry name" value="Rhomboid-like"/>
    <property type="match status" value="1"/>
</dbReference>
<dbReference type="Proteomes" id="UP000515123">
    <property type="component" value="Linkage group 2"/>
</dbReference>
<dbReference type="InterPro" id="IPR050925">
    <property type="entry name" value="Rhomboid_protease_S54"/>
</dbReference>
<evidence type="ECO:0000313" key="8">
    <source>
        <dbReference type="Proteomes" id="UP000515123"/>
    </source>
</evidence>
<dbReference type="SUPFAM" id="SSF144091">
    <property type="entry name" value="Rhomboid-like"/>
    <property type="match status" value="1"/>
</dbReference>
<dbReference type="FunFam" id="1.20.1540.10:FF:000015">
    <property type="entry name" value="RHOMBOID-like protein 10 chloroplastic"/>
    <property type="match status" value="1"/>
</dbReference>
<keyword evidence="5 6" id="KW-0472">Membrane</keyword>
<dbReference type="RefSeq" id="XP_020083551.1">
    <property type="nucleotide sequence ID" value="XM_020227962.1"/>
</dbReference>
<accession>A0A6P5EJ67</accession>
<name>A0A6P5EJ67_ANACO</name>
<reference evidence="8" key="1">
    <citation type="journal article" date="2015" name="Nat. Genet.">
        <title>The pineapple genome and the evolution of CAM photosynthesis.</title>
        <authorList>
            <person name="Ming R."/>
            <person name="VanBuren R."/>
            <person name="Wai C.M."/>
            <person name="Tang H."/>
            <person name="Schatz M.C."/>
            <person name="Bowers J.E."/>
            <person name="Lyons E."/>
            <person name="Wang M.L."/>
            <person name="Chen J."/>
            <person name="Biggers E."/>
            <person name="Zhang J."/>
            <person name="Huang L."/>
            <person name="Zhang L."/>
            <person name="Miao W."/>
            <person name="Zhang J."/>
            <person name="Ye Z."/>
            <person name="Miao C."/>
            <person name="Lin Z."/>
            <person name="Wang H."/>
            <person name="Zhou H."/>
            <person name="Yim W.C."/>
            <person name="Priest H.D."/>
            <person name="Zheng C."/>
            <person name="Woodhouse M."/>
            <person name="Edger P.P."/>
            <person name="Guyot R."/>
            <person name="Guo H.B."/>
            <person name="Guo H."/>
            <person name="Zheng G."/>
            <person name="Singh R."/>
            <person name="Sharma A."/>
            <person name="Min X."/>
            <person name="Zheng Y."/>
            <person name="Lee H."/>
            <person name="Gurtowski J."/>
            <person name="Sedlazeck F.J."/>
            <person name="Harkess A."/>
            <person name="McKain M.R."/>
            <person name="Liao Z."/>
            <person name="Fang J."/>
            <person name="Liu J."/>
            <person name="Zhang X."/>
            <person name="Zhang Q."/>
            <person name="Hu W."/>
            <person name="Qin Y."/>
            <person name="Wang K."/>
            <person name="Chen L.Y."/>
            <person name="Shirley N."/>
            <person name="Lin Y.R."/>
            <person name="Liu L.Y."/>
            <person name="Hernandez A.G."/>
            <person name="Wright C.L."/>
            <person name="Bulone V."/>
            <person name="Tuskan G.A."/>
            <person name="Heath K."/>
            <person name="Zee F."/>
            <person name="Moore P.H."/>
            <person name="Sunkar R."/>
            <person name="Leebens-Mack J.H."/>
            <person name="Mockler T."/>
            <person name="Bennetzen J.L."/>
            <person name="Freeling M."/>
            <person name="Sankoff D."/>
            <person name="Paterson A.H."/>
            <person name="Zhu X."/>
            <person name="Yang X."/>
            <person name="Smith J.A."/>
            <person name="Cushman J.C."/>
            <person name="Paull R.E."/>
            <person name="Yu Q."/>
        </authorList>
    </citation>
    <scope>NUCLEOTIDE SEQUENCE [LARGE SCALE GENOMIC DNA]</scope>
    <source>
        <strain evidence="8">cv. F153</strain>
    </source>
</reference>
<reference evidence="9" key="2">
    <citation type="submission" date="2025-08" db="UniProtKB">
        <authorList>
            <consortium name="RefSeq"/>
        </authorList>
    </citation>
    <scope>IDENTIFICATION</scope>
    <source>
        <tissue evidence="9">Leaf</tissue>
    </source>
</reference>
<evidence type="ECO:0000256" key="5">
    <source>
        <dbReference type="ARBA" id="ARBA00023136"/>
    </source>
</evidence>
<feature type="transmembrane region" description="Helical" evidence="6">
    <location>
        <begin position="259"/>
        <end position="277"/>
    </location>
</feature>
<comment type="subcellular location">
    <subcellularLocation>
        <location evidence="1">Membrane</location>
        <topology evidence="1">Multi-pass membrane protein</topology>
    </subcellularLocation>
</comment>
<gene>
    <name evidence="9" type="primary">LOC109706940</name>
</gene>
<keyword evidence="4 6" id="KW-1133">Transmembrane helix</keyword>
<feature type="domain" description="Peptidase S54 rhomboid" evidence="7">
    <location>
        <begin position="193"/>
        <end position="330"/>
    </location>
</feature>
<evidence type="ECO:0000256" key="2">
    <source>
        <dbReference type="ARBA" id="ARBA00009045"/>
    </source>
</evidence>
<keyword evidence="3 6" id="KW-0812">Transmembrane</keyword>
<dbReference type="GO" id="GO:0031969">
    <property type="term" value="C:chloroplast membrane"/>
    <property type="evidence" value="ECO:0007669"/>
    <property type="project" value="TreeGrafter"/>
</dbReference>
<evidence type="ECO:0000259" key="7">
    <source>
        <dbReference type="Pfam" id="PF01694"/>
    </source>
</evidence>
<dbReference type="InterPro" id="IPR022764">
    <property type="entry name" value="Peptidase_S54_rhomboid_dom"/>
</dbReference>